<dbReference type="EMBL" id="JBIASD010000004">
    <property type="protein sequence ID" value="MFF3665513.1"/>
    <property type="molecule type" value="Genomic_DNA"/>
</dbReference>
<name>A0ABW6SML8_9ACTN</name>
<proteinExistence type="predicted"/>
<dbReference type="RefSeq" id="WP_387409527.1">
    <property type="nucleotide sequence ID" value="NZ_JBIASD010000004.1"/>
</dbReference>
<comment type="caution">
    <text evidence="1">The sequence shown here is derived from an EMBL/GenBank/DDBJ whole genome shotgun (WGS) entry which is preliminary data.</text>
</comment>
<gene>
    <name evidence="1" type="ORF">ACFYXI_07950</name>
</gene>
<sequence length="113" mass="13183">MGDLAKHVGDFENATPIANHEAHAEYLDNLEALLRRLAQTAYQDADLAAAWLNGRRPKKGRVPWAVRLKLTRRLRAHGRYEADAYLHAIKAVRKWRDLHEEFVMKEQQARRKM</sequence>
<keyword evidence="2" id="KW-1185">Reference proteome</keyword>
<reference evidence="1 2" key="1">
    <citation type="submission" date="2024-10" db="EMBL/GenBank/DDBJ databases">
        <title>The Natural Products Discovery Center: Release of the First 8490 Sequenced Strains for Exploring Actinobacteria Biosynthetic Diversity.</title>
        <authorList>
            <person name="Kalkreuter E."/>
            <person name="Kautsar S.A."/>
            <person name="Yang D."/>
            <person name="Bader C.D."/>
            <person name="Teijaro C.N."/>
            <person name="Fluegel L."/>
            <person name="Davis C.M."/>
            <person name="Simpson J.R."/>
            <person name="Lauterbach L."/>
            <person name="Steele A.D."/>
            <person name="Gui C."/>
            <person name="Meng S."/>
            <person name="Li G."/>
            <person name="Viehrig K."/>
            <person name="Ye F."/>
            <person name="Su P."/>
            <person name="Kiefer A.F."/>
            <person name="Nichols A."/>
            <person name="Cepeda A.J."/>
            <person name="Yan W."/>
            <person name="Fan B."/>
            <person name="Jiang Y."/>
            <person name="Adhikari A."/>
            <person name="Zheng C.-J."/>
            <person name="Schuster L."/>
            <person name="Cowan T.M."/>
            <person name="Smanski M.J."/>
            <person name="Chevrette M.G."/>
            <person name="De Carvalho L.P.S."/>
            <person name="Shen B."/>
        </authorList>
    </citation>
    <scope>NUCLEOTIDE SEQUENCE [LARGE SCALE GENOMIC DNA]</scope>
    <source>
        <strain evidence="1 2">NPDC002173</strain>
    </source>
</reference>
<evidence type="ECO:0000313" key="1">
    <source>
        <dbReference type="EMBL" id="MFF3665513.1"/>
    </source>
</evidence>
<protein>
    <submittedName>
        <fullName evidence="1">Uncharacterized protein</fullName>
    </submittedName>
</protein>
<dbReference type="Proteomes" id="UP001602013">
    <property type="component" value="Unassembled WGS sequence"/>
</dbReference>
<accession>A0ABW6SML8</accession>
<organism evidence="1 2">
    <name type="scientific">Microtetraspora malaysiensis</name>
    <dbReference type="NCBI Taxonomy" id="161358"/>
    <lineage>
        <taxon>Bacteria</taxon>
        <taxon>Bacillati</taxon>
        <taxon>Actinomycetota</taxon>
        <taxon>Actinomycetes</taxon>
        <taxon>Streptosporangiales</taxon>
        <taxon>Streptosporangiaceae</taxon>
        <taxon>Microtetraspora</taxon>
    </lineage>
</organism>
<evidence type="ECO:0000313" key="2">
    <source>
        <dbReference type="Proteomes" id="UP001602013"/>
    </source>
</evidence>